<feature type="transmembrane region" description="Helical" evidence="1">
    <location>
        <begin position="72"/>
        <end position="92"/>
    </location>
</feature>
<protein>
    <submittedName>
        <fullName evidence="2">Uncharacterized protein</fullName>
    </submittedName>
</protein>
<evidence type="ECO:0000256" key="1">
    <source>
        <dbReference type="SAM" id="Phobius"/>
    </source>
</evidence>
<evidence type="ECO:0000313" key="2">
    <source>
        <dbReference type="EMBL" id="MEX0381512.1"/>
    </source>
</evidence>
<dbReference type="Proteomes" id="UP001556617">
    <property type="component" value="Unassembled WGS sequence"/>
</dbReference>
<organism evidence="2 3">
    <name type="scientific">Leuconostoc aquikimchii</name>
    <dbReference type="NCBI Taxonomy" id="3236804"/>
    <lineage>
        <taxon>Bacteria</taxon>
        <taxon>Bacillati</taxon>
        <taxon>Bacillota</taxon>
        <taxon>Bacilli</taxon>
        <taxon>Lactobacillales</taxon>
        <taxon>Lactobacillaceae</taxon>
        <taxon>Leuconostoc</taxon>
    </lineage>
</organism>
<dbReference type="RefSeq" id="WP_367975285.1">
    <property type="nucleotide sequence ID" value="NZ_JBFPEQ010000001.1"/>
</dbReference>
<keyword evidence="1" id="KW-1133">Transmembrane helix</keyword>
<proteinExistence type="predicted"/>
<accession>A0ABV3S4W5</accession>
<gene>
    <name evidence="2" type="ORF">AB3K24_09250</name>
</gene>
<sequence length="96" mass="11233">MKKILLFLQLMIIMGSFLLMVLIGLSDQQKFDMLSHQLMLAMRNVLLALEFWLLLISAYLSDKMQNTLSQYFRGKSLRDVFLFTGIIGVLLFKRKK</sequence>
<keyword evidence="1" id="KW-0472">Membrane</keyword>
<comment type="caution">
    <text evidence="2">The sequence shown here is derived from an EMBL/GenBank/DDBJ whole genome shotgun (WGS) entry which is preliminary data.</text>
</comment>
<name>A0ABV3S4W5_9LACO</name>
<dbReference type="EMBL" id="JBFPER010000001">
    <property type="protein sequence ID" value="MEX0381512.1"/>
    <property type="molecule type" value="Genomic_DNA"/>
</dbReference>
<feature type="transmembrane region" description="Helical" evidence="1">
    <location>
        <begin position="6"/>
        <end position="26"/>
    </location>
</feature>
<evidence type="ECO:0000313" key="3">
    <source>
        <dbReference type="Proteomes" id="UP001556617"/>
    </source>
</evidence>
<reference evidence="2 3" key="1">
    <citation type="submission" date="2024-07" db="EMBL/GenBank/DDBJ databases">
        <authorList>
            <person name="Yun M."/>
        </authorList>
    </citation>
    <scope>NUCLEOTIDE SEQUENCE [LARGE SCALE GENOMIC DNA]</scope>
    <source>
        <strain evidence="2 3">MS01</strain>
    </source>
</reference>
<keyword evidence="1" id="KW-0812">Transmembrane</keyword>
<feature type="transmembrane region" description="Helical" evidence="1">
    <location>
        <begin position="38"/>
        <end position="60"/>
    </location>
</feature>
<keyword evidence="3" id="KW-1185">Reference proteome</keyword>